<dbReference type="InterPro" id="IPR036393">
    <property type="entry name" value="AceGlu_kinase-like_sf"/>
</dbReference>
<feature type="binding site" evidence="9">
    <location>
        <position position="87"/>
    </location>
    <ligand>
        <name>substrate</name>
    </ligand>
</feature>
<dbReference type="EMBL" id="CP006905">
    <property type="protein sequence ID" value="AIY84339.1"/>
    <property type="molecule type" value="Genomic_DNA"/>
</dbReference>
<feature type="binding site" evidence="9">
    <location>
        <begin position="65"/>
        <end position="66"/>
    </location>
    <ligand>
        <name>substrate</name>
    </ligand>
</feature>
<feature type="domain" description="Aspartate/glutamate/uridylate kinase" evidence="10">
    <location>
        <begin position="25"/>
        <end position="264"/>
    </location>
</feature>
<dbReference type="GO" id="GO:0005737">
    <property type="term" value="C:cytoplasm"/>
    <property type="evidence" value="ECO:0007669"/>
    <property type="project" value="UniProtKB-SubCell"/>
</dbReference>
<dbReference type="GO" id="GO:0003991">
    <property type="term" value="F:acetylglutamate kinase activity"/>
    <property type="evidence" value="ECO:0007669"/>
    <property type="project" value="UniProtKB-UniRule"/>
</dbReference>
<evidence type="ECO:0000313" key="11">
    <source>
        <dbReference type="EMBL" id="AIY84339.1"/>
    </source>
</evidence>
<evidence type="ECO:0000256" key="9">
    <source>
        <dbReference type="HAMAP-Rule" id="MF_00082"/>
    </source>
</evidence>
<evidence type="ECO:0000259" key="10">
    <source>
        <dbReference type="Pfam" id="PF00696"/>
    </source>
</evidence>
<accession>A0A0A7FXI9</accession>
<dbReference type="NCBIfam" id="TIGR00761">
    <property type="entry name" value="argB"/>
    <property type="match status" value="1"/>
</dbReference>
<evidence type="ECO:0000313" key="12">
    <source>
        <dbReference type="Proteomes" id="UP000030635"/>
    </source>
</evidence>
<keyword evidence="2 9" id="KW-0055">Arginine biosynthesis</keyword>
<dbReference type="GO" id="GO:0042450">
    <property type="term" value="P:L-arginine biosynthetic process via ornithine"/>
    <property type="evidence" value="ECO:0007669"/>
    <property type="project" value="UniProtKB-UniRule"/>
</dbReference>
<dbReference type="PRINTS" id="PR00474">
    <property type="entry name" value="GLU5KINASE"/>
</dbReference>
<organism evidence="11 12">
    <name type="scientific">Clostridium baratii str. Sullivan</name>
    <dbReference type="NCBI Taxonomy" id="1415775"/>
    <lineage>
        <taxon>Bacteria</taxon>
        <taxon>Bacillati</taxon>
        <taxon>Bacillota</taxon>
        <taxon>Clostridia</taxon>
        <taxon>Eubacteriales</taxon>
        <taxon>Clostridiaceae</taxon>
        <taxon>Clostridium</taxon>
    </lineage>
</organism>
<evidence type="ECO:0000256" key="3">
    <source>
        <dbReference type="ARBA" id="ARBA00022605"/>
    </source>
</evidence>
<dbReference type="PANTHER" id="PTHR23342:SF0">
    <property type="entry name" value="N-ACETYLGLUTAMATE SYNTHASE, MITOCHONDRIAL"/>
    <property type="match status" value="1"/>
</dbReference>
<evidence type="ECO:0000256" key="6">
    <source>
        <dbReference type="ARBA" id="ARBA00022777"/>
    </source>
</evidence>
<dbReference type="InterPro" id="IPR001048">
    <property type="entry name" value="Asp/Glu/Uridylate_kinase"/>
</dbReference>
<keyword evidence="3 9" id="KW-0028">Amino-acid biosynthesis</keyword>
<evidence type="ECO:0000256" key="7">
    <source>
        <dbReference type="ARBA" id="ARBA00022840"/>
    </source>
</evidence>
<dbReference type="HAMAP" id="MF_00082">
    <property type="entry name" value="ArgB"/>
    <property type="match status" value="1"/>
</dbReference>
<dbReference type="UniPathway" id="UPA00068">
    <property type="reaction ID" value="UER00107"/>
</dbReference>
<proteinExistence type="inferred from homology"/>
<feature type="site" description="Transition state stabilizer" evidence="9">
    <location>
        <position position="245"/>
    </location>
</feature>
<evidence type="ECO:0000256" key="1">
    <source>
        <dbReference type="ARBA" id="ARBA00004828"/>
    </source>
</evidence>
<dbReference type="InterPro" id="IPR041727">
    <property type="entry name" value="NAGK-C"/>
</dbReference>
<dbReference type="HOGENOM" id="CLU_053680_0_0_9"/>
<dbReference type="STRING" id="1561.NPD11_2600"/>
<keyword evidence="4 9" id="KW-0808">Transferase</keyword>
<sequence length="286" mass="30802">MSTNSSFTGDILANALPYIQKYYGKTIVIKYGGNAMISDTLRDSVVNDIILLKCVGINPVVVHGGGPHISKFLKKLNIESKFINGLRYTSAEVIDLVQMTLGGKVNKDLVSLFQKFGGKAIGLCGMDGALIEAKKYVSSEDLGYVGEITNINTEVLEIALKSDYIPIVGSIALSPDGNSVYNINADTCASKIAASLKAEKLILLTDIEGVMLDINNSNTLISKLRLHEIPKLTQDGVIKSGMIPKIDCCVEAVRMGVTKAHIIDGRVKNSLLLELFSDDGIGTMIY</sequence>
<dbReference type="AlphaFoldDB" id="A0A0A7FXI9"/>
<gene>
    <name evidence="9 11" type="primary">argB</name>
    <name evidence="11" type="ORF">U729_404</name>
</gene>
<reference evidence="11 12" key="1">
    <citation type="journal article" date="2015" name="Infect. Genet. Evol.">
        <title>Genomic sequences of six botulinum neurotoxin-producing strains representing three clostridial species illustrate the mobility and diversity of botulinum neurotoxin genes.</title>
        <authorList>
            <person name="Smith T.J."/>
            <person name="Hill K.K."/>
            <person name="Xie G."/>
            <person name="Foley B.T."/>
            <person name="Williamson C.H."/>
            <person name="Foster J.T."/>
            <person name="Johnson S.L."/>
            <person name="Chertkov O."/>
            <person name="Teshima H."/>
            <person name="Gibbons H.S."/>
            <person name="Johnsky L.A."/>
            <person name="Karavis M.A."/>
            <person name="Smith L.A."/>
        </authorList>
    </citation>
    <scope>NUCLEOTIDE SEQUENCE [LARGE SCALE GENOMIC DNA]</scope>
    <source>
        <strain evidence="11">Sullivan</strain>
    </source>
</reference>
<comment type="subcellular location">
    <subcellularLocation>
        <location evidence="9">Cytoplasm</location>
    </subcellularLocation>
</comment>
<evidence type="ECO:0000256" key="5">
    <source>
        <dbReference type="ARBA" id="ARBA00022741"/>
    </source>
</evidence>
<name>A0A0A7FXI9_9CLOT</name>
<evidence type="ECO:0000256" key="8">
    <source>
        <dbReference type="ARBA" id="ARBA00048141"/>
    </source>
</evidence>
<dbReference type="Gene3D" id="3.40.1160.10">
    <property type="entry name" value="Acetylglutamate kinase-like"/>
    <property type="match status" value="1"/>
</dbReference>
<keyword evidence="7 9" id="KW-0067">ATP-binding</keyword>
<dbReference type="InterPro" id="IPR001057">
    <property type="entry name" value="Glu/AcGlu_kinase"/>
</dbReference>
<dbReference type="InterPro" id="IPR037528">
    <property type="entry name" value="ArgB"/>
</dbReference>
<dbReference type="eggNOG" id="COG0548">
    <property type="taxonomic scope" value="Bacteria"/>
</dbReference>
<comment type="catalytic activity">
    <reaction evidence="8 9">
        <text>N-acetyl-L-glutamate + ATP = N-acetyl-L-glutamyl 5-phosphate + ADP</text>
        <dbReference type="Rhea" id="RHEA:14629"/>
        <dbReference type="ChEBI" id="CHEBI:30616"/>
        <dbReference type="ChEBI" id="CHEBI:44337"/>
        <dbReference type="ChEBI" id="CHEBI:57936"/>
        <dbReference type="ChEBI" id="CHEBI:456216"/>
        <dbReference type="EC" id="2.7.2.8"/>
    </reaction>
</comment>
<dbReference type="FunFam" id="3.40.1160.10:FF:000004">
    <property type="entry name" value="Acetylglutamate kinase"/>
    <property type="match status" value="1"/>
</dbReference>
<keyword evidence="6 9" id="KW-0418">Kinase</keyword>
<dbReference type="EC" id="2.7.2.8" evidence="9"/>
<protein>
    <recommendedName>
        <fullName evidence="9">Acetylglutamate kinase</fullName>
        <ecNumber evidence="9">2.7.2.8</ecNumber>
    </recommendedName>
    <alternativeName>
        <fullName evidence="9">N-acetyl-L-glutamate 5-phosphotransferase</fullName>
    </alternativeName>
    <alternativeName>
        <fullName evidence="9">NAG kinase</fullName>
        <shortName evidence="9">NAGK</shortName>
    </alternativeName>
</protein>
<dbReference type="KEGG" id="cbv:U729_404"/>
<keyword evidence="12" id="KW-1185">Reference proteome</keyword>
<dbReference type="Proteomes" id="UP000030635">
    <property type="component" value="Chromosome"/>
</dbReference>
<keyword evidence="5 9" id="KW-0547">Nucleotide-binding</keyword>
<dbReference type="RefSeq" id="WP_039311251.1">
    <property type="nucleotide sequence ID" value="NZ_CP006905.1"/>
</dbReference>
<dbReference type="SUPFAM" id="SSF53633">
    <property type="entry name" value="Carbamate kinase-like"/>
    <property type="match status" value="1"/>
</dbReference>
<feature type="site" description="Transition state stabilizer" evidence="9">
    <location>
        <position position="30"/>
    </location>
</feature>
<evidence type="ECO:0000256" key="2">
    <source>
        <dbReference type="ARBA" id="ARBA00022571"/>
    </source>
</evidence>
<comment type="pathway">
    <text evidence="1 9">Amino-acid biosynthesis; L-arginine biosynthesis; N(2)-acetyl-L-ornithine from L-glutamate: step 2/4.</text>
</comment>
<dbReference type="GO" id="GO:0005524">
    <property type="term" value="F:ATP binding"/>
    <property type="evidence" value="ECO:0007669"/>
    <property type="project" value="UniProtKB-UniRule"/>
</dbReference>
<dbReference type="Pfam" id="PF00696">
    <property type="entry name" value="AA_kinase"/>
    <property type="match status" value="1"/>
</dbReference>
<dbReference type="PIRSF" id="PIRSF000728">
    <property type="entry name" value="NAGK"/>
    <property type="match status" value="1"/>
</dbReference>
<dbReference type="OrthoDB" id="9803155at2"/>
<comment type="similarity">
    <text evidence="9">Belongs to the acetylglutamate kinase family. ArgB subfamily.</text>
</comment>
<feature type="binding site" evidence="9">
    <location>
        <position position="182"/>
    </location>
    <ligand>
        <name>substrate</name>
    </ligand>
</feature>
<evidence type="ECO:0000256" key="4">
    <source>
        <dbReference type="ARBA" id="ARBA00022679"/>
    </source>
</evidence>
<dbReference type="InterPro" id="IPR004662">
    <property type="entry name" value="AcgluKinase_fam"/>
</dbReference>
<keyword evidence="9" id="KW-0963">Cytoplasm</keyword>
<comment type="function">
    <text evidence="9">Catalyzes the ATP-dependent phosphorylation of N-acetyl-L-glutamate.</text>
</comment>
<dbReference type="CDD" id="cd04250">
    <property type="entry name" value="AAK_NAGK-C"/>
    <property type="match status" value="1"/>
</dbReference>
<dbReference type="PANTHER" id="PTHR23342">
    <property type="entry name" value="N-ACETYLGLUTAMATE SYNTHASE"/>
    <property type="match status" value="1"/>
</dbReference>